<protein>
    <recommendedName>
        <fullName evidence="3">Glycosyl hydrolase family 32 N-terminal domain-containing protein</fullName>
    </recommendedName>
</protein>
<name>A0A430ARG8_9ENTE</name>
<keyword evidence="2" id="KW-1185">Reference proteome</keyword>
<sequence>MTGYTGYLYAGIKWRGQRPAQLVKIDGKTIETYANAKERLMLVSPYNTIEHTHPSVVNFPKKWHGYKYWLATTAYPKGDAYKENPHIYASSDLLSWKPAAENPLDEPRHPQRGKDGKVIQYNSDTHLLYNDEKDRLELFWRYVDDVNNEVTIFRKTSTDGKSWSDNEIAYRANRRGADMVSPAFIKDDQGYKVWYVANGYKIWYRDSKEGTAWSEPQEITVPYHETDMRHWHIDVQKFDGKYEMLVVGFKDLPDVNSPQERHTMNVYHSVSDDGKSWSTLEPVIYPSQVKGQWDGKGLYRSSFMKEHDTYYVFYSGIGFDDTRGIGLSYGKDIRRLKGIDYSDYKDLYN</sequence>
<dbReference type="EMBL" id="NGKC01000011">
    <property type="protein sequence ID" value="RSU10649.1"/>
    <property type="molecule type" value="Genomic_DNA"/>
</dbReference>
<reference evidence="1 2" key="1">
    <citation type="submission" date="2017-05" db="EMBL/GenBank/DDBJ databases">
        <title>Vagococcus spp. assemblies.</title>
        <authorList>
            <person name="Gulvik C.A."/>
        </authorList>
    </citation>
    <scope>NUCLEOTIDE SEQUENCE [LARGE SCALE GENOMIC DNA]</scope>
    <source>
        <strain evidence="1 2">LMG 24798</strain>
    </source>
</reference>
<organism evidence="1 2">
    <name type="scientific">Vagococcus acidifermentans</name>
    <dbReference type="NCBI Taxonomy" id="564710"/>
    <lineage>
        <taxon>Bacteria</taxon>
        <taxon>Bacillati</taxon>
        <taxon>Bacillota</taxon>
        <taxon>Bacilli</taxon>
        <taxon>Lactobacillales</taxon>
        <taxon>Enterococcaceae</taxon>
        <taxon>Vagococcus</taxon>
    </lineage>
</organism>
<dbReference type="SUPFAM" id="SSF75005">
    <property type="entry name" value="Arabinanase/levansucrase/invertase"/>
    <property type="match status" value="1"/>
</dbReference>
<proteinExistence type="predicted"/>
<gene>
    <name evidence="1" type="ORF">CBF27_10045</name>
</gene>
<evidence type="ECO:0008006" key="3">
    <source>
        <dbReference type="Google" id="ProtNLM"/>
    </source>
</evidence>
<dbReference type="InterPro" id="IPR023296">
    <property type="entry name" value="Glyco_hydro_beta-prop_sf"/>
</dbReference>
<dbReference type="CDD" id="cd15482">
    <property type="entry name" value="Sialidase_non-viral"/>
    <property type="match status" value="1"/>
</dbReference>
<comment type="caution">
    <text evidence="1">The sequence shown here is derived from an EMBL/GenBank/DDBJ whole genome shotgun (WGS) entry which is preliminary data.</text>
</comment>
<evidence type="ECO:0000313" key="1">
    <source>
        <dbReference type="EMBL" id="RSU10649.1"/>
    </source>
</evidence>
<dbReference type="Gene3D" id="2.115.10.20">
    <property type="entry name" value="Glycosyl hydrolase domain, family 43"/>
    <property type="match status" value="1"/>
</dbReference>
<evidence type="ECO:0000313" key="2">
    <source>
        <dbReference type="Proteomes" id="UP000286773"/>
    </source>
</evidence>
<dbReference type="AlphaFoldDB" id="A0A430ARG8"/>
<dbReference type="Proteomes" id="UP000286773">
    <property type="component" value="Unassembled WGS sequence"/>
</dbReference>
<accession>A0A430ARG8</accession>